<evidence type="ECO:0000259" key="9">
    <source>
        <dbReference type="Pfam" id="PF02687"/>
    </source>
</evidence>
<feature type="transmembrane region" description="Helical" evidence="8">
    <location>
        <begin position="497"/>
        <end position="517"/>
    </location>
</feature>
<dbReference type="GO" id="GO:0044874">
    <property type="term" value="P:lipoprotein localization to outer membrane"/>
    <property type="evidence" value="ECO:0007669"/>
    <property type="project" value="TreeGrafter"/>
</dbReference>
<keyword evidence="5 8" id="KW-1133">Transmembrane helix</keyword>
<evidence type="ECO:0000256" key="6">
    <source>
        <dbReference type="ARBA" id="ARBA00023136"/>
    </source>
</evidence>
<organism evidence="11 12">
    <name type="scientific">Lignipirellula cremea</name>
    <dbReference type="NCBI Taxonomy" id="2528010"/>
    <lineage>
        <taxon>Bacteria</taxon>
        <taxon>Pseudomonadati</taxon>
        <taxon>Planctomycetota</taxon>
        <taxon>Planctomycetia</taxon>
        <taxon>Pirellulales</taxon>
        <taxon>Pirellulaceae</taxon>
        <taxon>Lignipirellula</taxon>
    </lineage>
</organism>
<comment type="similarity">
    <text evidence="2">Belongs to the ABC-4 integral membrane protein family. LolC/E subfamily.</text>
</comment>
<sequence length="531" mass="58541">MYKLLLSWRYLCTRYIALASIISVVLGVATLIVVNSVMAGFGAEMHKRLHDILSDVVVQSAGLDGIPNPELHMKEIAEVLGDDLAGMTPIVRVPAMLNFRYRGRWITQQVVLIGVDEKSYANVGDFSKYLLHPKNQENVGFSLHENGYNERLGDAGWEHRRNRVHYERSYESSFTEPAPYTMQAEEGDQRFADLPDELPGEFPSGEAPSGETAPDDAPVDPFRAGNPTPQAGRTFDDLTQQHTGVILGIAVASTRFTNPESGESQEWFLCKPGDDVQITLPTAGTPPKPVDGLFTVVDMYESKMSEYDSTFVFMPLEKLQRMRGMIDPISGVASVTSIQIRLKPKADLNAARDALRKRFPPQDYPYQVQTWKEMQGPLLAAVQLETTLLNILLFLIIAVAGFGILATFFMIVVEKTRDIGILKSLGAPSMGVMSIFLSYGLALGVVGSGVGVVMGLLFVAYINDIAEVLEMVTGREVFDPNVYYFQTIPTIIDPMTVVWVSFGAISIAVLASVLPALRAARLHPVEALRYE</sequence>
<evidence type="ECO:0000313" key="11">
    <source>
        <dbReference type="EMBL" id="QDU92940.1"/>
    </source>
</evidence>
<evidence type="ECO:0000259" key="10">
    <source>
        <dbReference type="Pfam" id="PF12704"/>
    </source>
</evidence>
<evidence type="ECO:0000313" key="12">
    <source>
        <dbReference type="Proteomes" id="UP000317648"/>
    </source>
</evidence>
<evidence type="ECO:0000256" key="5">
    <source>
        <dbReference type="ARBA" id="ARBA00022989"/>
    </source>
</evidence>
<keyword evidence="11" id="KW-0449">Lipoprotein</keyword>
<feature type="transmembrane region" description="Helical" evidence="8">
    <location>
        <begin position="391"/>
        <end position="413"/>
    </location>
</feature>
<evidence type="ECO:0000256" key="3">
    <source>
        <dbReference type="ARBA" id="ARBA00022475"/>
    </source>
</evidence>
<dbReference type="Pfam" id="PF02687">
    <property type="entry name" value="FtsX"/>
    <property type="match status" value="1"/>
</dbReference>
<keyword evidence="12" id="KW-1185">Reference proteome</keyword>
<dbReference type="AlphaFoldDB" id="A0A518DM72"/>
<protein>
    <submittedName>
        <fullName evidence="11">Lipoprotein-releasing system transmembrane protein LolE</fullName>
    </submittedName>
</protein>
<dbReference type="OrthoDB" id="9808461at2"/>
<dbReference type="PANTHER" id="PTHR30489">
    <property type="entry name" value="LIPOPROTEIN-RELEASING SYSTEM TRANSMEMBRANE PROTEIN LOLE"/>
    <property type="match status" value="1"/>
</dbReference>
<keyword evidence="4 8" id="KW-0812">Transmembrane</keyword>
<gene>
    <name evidence="11" type="primary">lolE</name>
    <name evidence="11" type="ORF">Pla8534_07130</name>
</gene>
<dbReference type="KEGG" id="lcre:Pla8534_07130"/>
<keyword evidence="3" id="KW-1003">Cell membrane</keyword>
<evidence type="ECO:0000256" key="4">
    <source>
        <dbReference type="ARBA" id="ARBA00022692"/>
    </source>
</evidence>
<dbReference type="InterPro" id="IPR051447">
    <property type="entry name" value="Lipoprotein-release_system"/>
</dbReference>
<dbReference type="RefSeq" id="WP_145049317.1">
    <property type="nucleotide sequence ID" value="NZ_CP036433.1"/>
</dbReference>
<keyword evidence="6 8" id="KW-0472">Membrane</keyword>
<dbReference type="PANTHER" id="PTHR30489:SF0">
    <property type="entry name" value="LIPOPROTEIN-RELEASING SYSTEM TRANSMEMBRANE PROTEIN LOLE"/>
    <property type="match status" value="1"/>
</dbReference>
<evidence type="ECO:0000256" key="2">
    <source>
        <dbReference type="ARBA" id="ARBA00005236"/>
    </source>
</evidence>
<comment type="subcellular location">
    <subcellularLocation>
        <location evidence="1">Cell membrane</location>
        <topology evidence="1">Multi-pass membrane protein</topology>
    </subcellularLocation>
</comment>
<name>A0A518DM72_9BACT</name>
<feature type="region of interest" description="Disordered" evidence="7">
    <location>
        <begin position="193"/>
        <end position="235"/>
    </location>
</feature>
<feature type="transmembrane region" description="Helical" evidence="8">
    <location>
        <begin position="434"/>
        <end position="462"/>
    </location>
</feature>
<dbReference type="Pfam" id="PF12704">
    <property type="entry name" value="MacB_PCD"/>
    <property type="match status" value="1"/>
</dbReference>
<proteinExistence type="inferred from homology"/>
<dbReference type="InterPro" id="IPR003838">
    <property type="entry name" value="ABC3_permease_C"/>
</dbReference>
<dbReference type="InterPro" id="IPR025857">
    <property type="entry name" value="MacB_PCD"/>
</dbReference>
<accession>A0A518DM72</accession>
<feature type="domain" description="ABC3 transporter permease C-terminal" evidence="9">
    <location>
        <begin position="390"/>
        <end position="524"/>
    </location>
</feature>
<evidence type="ECO:0000256" key="1">
    <source>
        <dbReference type="ARBA" id="ARBA00004651"/>
    </source>
</evidence>
<dbReference type="EMBL" id="CP036433">
    <property type="protein sequence ID" value="QDU92940.1"/>
    <property type="molecule type" value="Genomic_DNA"/>
</dbReference>
<evidence type="ECO:0000256" key="8">
    <source>
        <dbReference type="SAM" id="Phobius"/>
    </source>
</evidence>
<dbReference type="Proteomes" id="UP000317648">
    <property type="component" value="Chromosome"/>
</dbReference>
<evidence type="ECO:0000256" key="7">
    <source>
        <dbReference type="SAM" id="MobiDB-lite"/>
    </source>
</evidence>
<feature type="domain" description="MacB-like periplasmic core" evidence="10">
    <location>
        <begin position="221"/>
        <end position="357"/>
    </location>
</feature>
<dbReference type="GO" id="GO:0098797">
    <property type="term" value="C:plasma membrane protein complex"/>
    <property type="evidence" value="ECO:0007669"/>
    <property type="project" value="TreeGrafter"/>
</dbReference>
<feature type="transmembrane region" description="Helical" evidence="8">
    <location>
        <begin position="12"/>
        <end position="34"/>
    </location>
</feature>
<reference evidence="11 12" key="1">
    <citation type="submission" date="2019-02" db="EMBL/GenBank/DDBJ databases">
        <title>Deep-cultivation of Planctomycetes and their phenomic and genomic characterization uncovers novel biology.</title>
        <authorList>
            <person name="Wiegand S."/>
            <person name="Jogler M."/>
            <person name="Boedeker C."/>
            <person name="Pinto D."/>
            <person name="Vollmers J."/>
            <person name="Rivas-Marin E."/>
            <person name="Kohn T."/>
            <person name="Peeters S.H."/>
            <person name="Heuer A."/>
            <person name="Rast P."/>
            <person name="Oberbeckmann S."/>
            <person name="Bunk B."/>
            <person name="Jeske O."/>
            <person name="Meyerdierks A."/>
            <person name="Storesund J.E."/>
            <person name="Kallscheuer N."/>
            <person name="Luecker S."/>
            <person name="Lage O.M."/>
            <person name="Pohl T."/>
            <person name="Merkel B.J."/>
            <person name="Hornburger P."/>
            <person name="Mueller R.-W."/>
            <person name="Bruemmer F."/>
            <person name="Labrenz M."/>
            <person name="Spormann A.M."/>
            <person name="Op den Camp H."/>
            <person name="Overmann J."/>
            <person name="Amann R."/>
            <person name="Jetten M.S.M."/>
            <person name="Mascher T."/>
            <person name="Medema M.H."/>
            <person name="Devos D.P."/>
            <person name="Kaster A.-K."/>
            <person name="Ovreas L."/>
            <person name="Rohde M."/>
            <person name="Galperin M.Y."/>
            <person name="Jogler C."/>
        </authorList>
    </citation>
    <scope>NUCLEOTIDE SEQUENCE [LARGE SCALE GENOMIC DNA]</scope>
    <source>
        <strain evidence="11 12">Pla85_3_4</strain>
    </source>
</reference>